<dbReference type="AlphaFoldDB" id="A0A8J7QET2"/>
<comment type="caution">
    <text evidence="4">The sequence shown here is derived from an EMBL/GenBank/DDBJ whole genome shotgun (WGS) entry which is preliminary data.</text>
</comment>
<protein>
    <submittedName>
        <fullName evidence="4">TetR/AcrR family transcriptional regulator</fullName>
    </submittedName>
</protein>
<organism evidence="4 5">
    <name type="scientific">Acanthopleuribacter pedis</name>
    <dbReference type="NCBI Taxonomy" id="442870"/>
    <lineage>
        <taxon>Bacteria</taxon>
        <taxon>Pseudomonadati</taxon>
        <taxon>Acidobacteriota</taxon>
        <taxon>Holophagae</taxon>
        <taxon>Acanthopleuribacterales</taxon>
        <taxon>Acanthopleuribacteraceae</taxon>
        <taxon>Acanthopleuribacter</taxon>
    </lineage>
</organism>
<evidence type="ECO:0000256" key="2">
    <source>
        <dbReference type="PROSITE-ProRule" id="PRU00335"/>
    </source>
</evidence>
<name>A0A8J7QET2_9BACT</name>
<keyword evidence="1 2" id="KW-0238">DNA-binding</keyword>
<evidence type="ECO:0000256" key="1">
    <source>
        <dbReference type="ARBA" id="ARBA00023125"/>
    </source>
</evidence>
<gene>
    <name evidence="4" type="ORF">J3U88_33030</name>
</gene>
<dbReference type="RefSeq" id="WP_207863489.1">
    <property type="nucleotide sequence ID" value="NZ_JAFREP010000057.1"/>
</dbReference>
<proteinExistence type="predicted"/>
<keyword evidence="5" id="KW-1185">Reference proteome</keyword>
<dbReference type="EMBL" id="JAFREP010000057">
    <property type="protein sequence ID" value="MBO1323337.1"/>
    <property type="molecule type" value="Genomic_DNA"/>
</dbReference>
<sequence>MKKTEKKRRELIEKLAAYLLANGLQQSSLRRLAAAIGTSDRMLLHYFTNKEDLMNAALSALATQLEDILTNTRAEPMPFEVLVPHLAAFVADPRIQPFTRLWLEITARASAGETTMTTVASEIMTSFYQWVSNNLRVEDPAFREPLAGLALATVEGCVLLEAVGGETKIKSAMAGLALLTKGTLSEPEQLG</sequence>
<dbReference type="Pfam" id="PF00440">
    <property type="entry name" value="TetR_N"/>
    <property type="match status" value="1"/>
</dbReference>
<evidence type="ECO:0000313" key="5">
    <source>
        <dbReference type="Proteomes" id="UP000664417"/>
    </source>
</evidence>
<feature type="DNA-binding region" description="H-T-H motif" evidence="2">
    <location>
        <begin position="28"/>
        <end position="47"/>
    </location>
</feature>
<feature type="domain" description="HTH tetR-type" evidence="3">
    <location>
        <begin position="5"/>
        <end position="65"/>
    </location>
</feature>
<reference evidence="4" key="1">
    <citation type="submission" date="2021-03" db="EMBL/GenBank/DDBJ databases">
        <authorList>
            <person name="Wang G."/>
        </authorList>
    </citation>
    <scope>NUCLEOTIDE SEQUENCE</scope>
    <source>
        <strain evidence="4">KCTC 12899</strain>
    </source>
</reference>
<accession>A0A8J7QET2</accession>
<evidence type="ECO:0000259" key="3">
    <source>
        <dbReference type="PROSITE" id="PS50977"/>
    </source>
</evidence>
<dbReference type="SUPFAM" id="SSF46689">
    <property type="entry name" value="Homeodomain-like"/>
    <property type="match status" value="1"/>
</dbReference>
<dbReference type="Proteomes" id="UP000664417">
    <property type="component" value="Unassembled WGS sequence"/>
</dbReference>
<dbReference type="PROSITE" id="PS50977">
    <property type="entry name" value="HTH_TETR_2"/>
    <property type="match status" value="1"/>
</dbReference>
<evidence type="ECO:0000313" key="4">
    <source>
        <dbReference type="EMBL" id="MBO1323337.1"/>
    </source>
</evidence>
<dbReference type="InterPro" id="IPR001647">
    <property type="entry name" value="HTH_TetR"/>
</dbReference>
<dbReference type="Gene3D" id="1.10.357.10">
    <property type="entry name" value="Tetracycline Repressor, domain 2"/>
    <property type="match status" value="1"/>
</dbReference>
<dbReference type="InterPro" id="IPR009057">
    <property type="entry name" value="Homeodomain-like_sf"/>
</dbReference>
<dbReference type="GO" id="GO:0003677">
    <property type="term" value="F:DNA binding"/>
    <property type="evidence" value="ECO:0007669"/>
    <property type="project" value="UniProtKB-UniRule"/>
</dbReference>